<accession>A0A2G9CFV8</accession>
<evidence type="ECO:0000256" key="2">
    <source>
        <dbReference type="ARBA" id="ARBA00022723"/>
    </source>
</evidence>
<dbReference type="Proteomes" id="UP000231501">
    <property type="component" value="Unassembled WGS sequence"/>
</dbReference>
<dbReference type="PANTHER" id="PTHR33337">
    <property type="entry name" value="GFA DOMAIN-CONTAINING PROTEIN"/>
    <property type="match status" value="1"/>
</dbReference>
<gene>
    <name evidence="6" type="ORF">CS062_00240</name>
</gene>
<keyword evidence="4" id="KW-0456">Lyase</keyword>
<keyword evidence="2" id="KW-0479">Metal-binding</keyword>
<evidence type="ECO:0000313" key="6">
    <source>
        <dbReference type="EMBL" id="PIM55245.1"/>
    </source>
</evidence>
<dbReference type="InterPro" id="IPR006913">
    <property type="entry name" value="CENP-V/GFA"/>
</dbReference>
<feature type="domain" description="CENP-V/GFA" evidence="5">
    <location>
        <begin position="7"/>
        <end position="139"/>
    </location>
</feature>
<dbReference type="OrthoDB" id="327703at2"/>
<comment type="similarity">
    <text evidence="1">Belongs to the Gfa family.</text>
</comment>
<keyword evidence="3" id="KW-0862">Zinc</keyword>
<keyword evidence="7" id="KW-1185">Reference proteome</keyword>
<evidence type="ECO:0000259" key="5">
    <source>
        <dbReference type="PROSITE" id="PS51891"/>
    </source>
</evidence>
<evidence type="ECO:0000313" key="7">
    <source>
        <dbReference type="Proteomes" id="UP000231501"/>
    </source>
</evidence>
<dbReference type="Gene3D" id="3.90.1590.10">
    <property type="entry name" value="glutathione-dependent formaldehyde- activating enzyme (gfa)"/>
    <property type="match status" value="1"/>
</dbReference>
<reference evidence="6 7" key="1">
    <citation type="submission" date="2017-11" db="EMBL/GenBank/DDBJ databases">
        <title>Draft genome sequence of Mitsuaria sp. HWN-4.</title>
        <authorList>
            <person name="Gundlapally S.R."/>
        </authorList>
    </citation>
    <scope>NUCLEOTIDE SEQUENCE [LARGE SCALE GENOMIC DNA]</scope>
    <source>
        <strain evidence="6 7">HWN-4</strain>
    </source>
</reference>
<proteinExistence type="inferred from homology"/>
<dbReference type="GO" id="GO:0046872">
    <property type="term" value="F:metal ion binding"/>
    <property type="evidence" value="ECO:0007669"/>
    <property type="project" value="UniProtKB-KW"/>
</dbReference>
<evidence type="ECO:0000256" key="1">
    <source>
        <dbReference type="ARBA" id="ARBA00005495"/>
    </source>
</evidence>
<dbReference type="PROSITE" id="PS51891">
    <property type="entry name" value="CENP_V_GFA"/>
    <property type="match status" value="1"/>
</dbReference>
<dbReference type="RefSeq" id="WP_099859485.1">
    <property type="nucleotide sequence ID" value="NZ_PEOG01000002.1"/>
</dbReference>
<organism evidence="6 7">
    <name type="scientific">Roseateles chitinivorans</name>
    <dbReference type="NCBI Taxonomy" id="2917965"/>
    <lineage>
        <taxon>Bacteria</taxon>
        <taxon>Pseudomonadati</taxon>
        <taxon>Pseudomonadota</taxon>
        <taxon>Betaproteobacteria</taxon>
        <taxon>Burkholderiales</taxon>
        <taxon>Sphaerotilaceae</taxon>
        <taxon>Roseateles</taxon>
    </lineage>
</organism>
<comment type="caution">
    <text evidence="6">The sequence shown here is derived from an EMBL/GenBank/DDBJ whole genome shotgun (WGS) entry which is preliminary data.</text>
</comment>
<dbReference type="SUPFAM" id="SSF51316">
    <property type="entry name" value="Mss4-like"/>
    <property type="match status" value="1"/>
</dbReference>
<dbReference type="EMBL" id="PEOG01000002">
    <property type="protein sequence ID" value="PIM55245.1"/>
    <property type="molecule type" value="Genomic_DNA"/>
</dbReference>
<protein>
    <submittedName>
        <fullName evidence="6">Aldehyde-activating protein</fullName>
    </submittedName>
</protein>
<dbReference type="PANTHER" id="PTHR33337:SF40">
    <property type="entry name" value="CENP-V_GFA DOMAIN-CONTAINING PROTEIN-RELATED"/>
    <property type="match status" value="1"/>
</dbReference>
<dbReference type="Pfam" id="PF04828">
    <property type="entry name" value="GFA"/>
    <property type="match status" value="1"/>
</dbReference>
<sequence length="139" mass="15274">MSSSPSERGPERLAACCCGQLSARVAGEPVRNSICHCLACQRRTGSVFGQQARFRREDVTVAGRSTEYVRVGDEGTRARFHFCPDCGSTVFYEPEALPDFIAIPVGAFADPGFPAPTVSVYEDRMHAWVVPPPDAEHWR</sequence>
<evidence type="ECO:0000256" key="4">
    <source>
        <dbReference type="ARBA" id="ARBA00023239"/>
    </source>
</evidence>
<name>A0A2G9CFV8_9BURK</name>
<dbReference type="InterPro" id="IPR011057">
    <property type="entry name" value="Mss4-like_sf"/>
</dbReference>
<dbReference type="GO" id="GO:0016846">
    <property type="term" value="F:carbon-sulfur lyase activity"/>
    <property type="evidence" value="ECO:0007669"/>
    <property type="project" value="InterPro"/>
</dbReference>
<dbReference type="AlphaFoldDB" id="A0A2G9CFV8"/>
<evidence type="ECO:0000256" key="3">
    <source>
        <dbReference type="ARBA" id="ARBA00022833"/>
    </source>
</evidence>